<protein>
    <recommendedName>
        <fullName evidence="13">Serine/threonine-protein phosphatase</fullName>
        <ecNumber evidence="13">3.1.3.16</ecNumber>
    </recommendedName>
</protein>
<evidence type="ECO:0000256" key="8">
    <source>
        <dbReference type="ARBA" id="ARBA00022860"/>
    </source>
</evidence>
<dbReference type="PROSITE" id="PS00125">
    <property type="entry name" value="SER_THR_PHOSPHATASE"/>
    <property type="match status" value="1"/>
</dbReference>
<dbReference type="GO" id="GO:0097720">
    <property type="term" value="P:calcineurin-mediated signaling"/>
    <property type="evidence" value="ECO:0007669"/>
    <property type="project" value="InterPro"/>
</dbReference>
<dbReference type="InterPro" id="IPR006186">
    <property type="entry name" value="Ser/Thr-sp_prot-phosphatase"/>
</dbReference>
<dbReference type="GO" id="GO:0005516">
    <property type="term" value="F:calmodulin binding"/>
    <property type="evidence" value="ECO:0007669"/>
    <property type="project" value="UniProtKB-KW"/>
</dbReference>
<keyword evidence="17" id="KW-1185">Reference proteome</keyword>
<comment type="catalytic activity">
    <reaction evidence="12 13">
        <text>O-phospho-L-threonyl-[protein] + H2O = L-threonyl-[protein] + phosphate</text>
        <dbReference type="Rhea" id="RHEA:47004"/>
        <dbReference type="Rhea" id="RHEA-COMP:11060"/>
        <dbReference type="Rhea" id="RHEA-COMP:11605"/>
        <dbReference type="ChEBI" id="CHEBI:15377"/>
        <dbReference type="ChEBI" id="CHEBI:30013"/>
        <dbReference type="ChEBI" id="CHEBI:43474"/>
        <dbReference type="ChEBI" id="CHEBI:61977"/>
        <dbReference type="EC" id="3.1.3.16"/>
    </reaction>
</comment>
<dbReference type="GO" id="GO:0005955">
    <property type="term" value="C:calcineurin complex"/>
    <property type="evidence" value="ECO:0007669"/>
    <property type="project" value="UniProtKB-ARBA"/>
</dbReference>
<keyword evidence="8" id="KW-0112">Calmodulin-binding</keyword>
<dbReference type="OrthoDB" id="5593063at2759"/>
<evidence type="ECO:0000259" key="15">
    <source>
        <dbReference type="PROSITE" id="PS00125"/>
    </source>
</evidence>
<comment type="subunit">
    <text evidence="4">Composed of two components (A and B), the A component is the catalytic subunit and the B component confers calcium sensitivity.</text>
</comment>
<evidence type="ECO:0000256" key="2">
    <source>
        <dbReference type="ARBA" id="ARBA00001965"/>
    </source>
</evidence>
<comment type="catalytic activity">
    <reaction evidence="11">
        <text>O-phospho-L-seryl-[protein] + H2O = L-seryl-[protein] + phosphate</text>
        <dbReference type="Rhea" id="RHEA:20629"/>
        <dbReference type="Rhea" id="RHEA-COMP:9863"/>
        <dbReference type="Rhea" id="RHEA-COMP:11604"/>
        <dbReference type="ChEBI" id="CHEBI:15377"/>
        <dbReference type="ChEBI" id="CHEBI:29999"/>
        <dbReference type="ChEBI" id="CHEBI:43474"/>
        <dbReference type="ChEBI" id="CHEBI:83421"/>
        <dbReference type="EC" id="3.1.3.16"/>
    </reaction>
</comment>
<evidence type="ECO:0000313" key="17">
    <source>
        <dbReference type="Proteomes" id="UP000190274"/>
    </source>
</evidence>
<evidence type="ECO:0000256" key="7">
    <source>
        <dbReference type="ARBA" id="ARBA00022833"/>
    </source>
</evidence>
<dbReference type="InterPro" id="IPR043360">
    <property type="entry name" value="PP2B"/>
</dbReference>
<keyword evidence="10" id="KW-0408">Iron</keyword>
<dbReference type="Pfam" id="PF00149">
    <property type="entry name" value="Metallophos"/>
    <property type="match status" value="1"/>
</dbReference>
<evidence type="ECO:0000256" key="9">
    <source>
        <dbReference type="ARBA" id="ARBA00022912"/>
    </source>
</evidence>
<dbReference type="PRINTS" id="PR00114">
    <property type="entry name" value="STPHPHTASE"/>
</dbReference>
<evidence type="ECO:0000256" key="1">
    <source>
        <dbReference type="ARBA" id="ARBA00001947"/>
    </source>
</evidence>
<feature type="domain" description="Serine/threonine specific protein phosphatases" evidence="15">
    <location>
        <begin position="188"/>
        <end position="193"/>
    </location>
</feature>
<organism evidence="16 17">
    <name type="scientific">Lachancea dasiensis</name>
    <dbReference type="NCBI Taxonomy" id="1072105"/>
    <lineage>
        <taxon>Eukaryota</taxon>
        <taxon>Fungi</taxon>
        <taxon>Dikarya</taxon>
        <taxon>Ascomycota</taxon>
        <taxon>Saccharomycotina</taxon>
        <taxon>Saccharomycetes</taxon>
        <taxon>Saccharomycetales</taxon>
        <taxon>Saccharomycetaceae</taxon>
        <taxon>Lachancea</taxon>
    </lineage>
</organism>
<dbReference type="GO" id="GO:0033192">
    <property type="term" value="F:calmodulin-dependent protein phosphatase activity"/>
    <property type="evidence" value="ECO:0007669"/>
    <property type="project" value="InterPro"/>
</dbReference>
<dbReference type="Gene3D" id="3.60.21.10">
    <property type="match status" value="1"/>
</dbReference>
<evidence type="ECO:0000256" key="3">
    <source>
        <dbReference type="ARBA" id="ARBA00009905"/>
    </source>
</evidence>
<dbReference type="InterPro" id="IPR004843">
    <property type="entry name" value="Calcineurin-like_PHP"/>
</dbReference>
<dbReference type="InterPro" id="IPR041751">
    <property type="entry name" value="MPP_PP2B"/>
</dbReference>
<dbReference type="SMART" id="SM00156">
    <property type="entry name" value="PP2Ac"/>
    <property type="match status" value="1"/>
</dbReference>
<dbReference type="FunFam" id="3.60.21.10:FF:000053">
    <property type="entry name" value="Serine/threonine-protein phosphatase"/>
    <property type="match status" value="1"/>
</dbReference>
<dbReference type="STRING" id="1266660.A0A1G4K4L3"/>
<evidence type="ECO:0000256" key="12">
    <source>
        <dbReference type="ARBA" id="ARBA00048336"/>
    </source>
</evidence>
<keyword evidence="7" id="KW-0862">Zinc</keyword>
<evidence type="ECO:0000256" key="10">
    <source>
        <dbReference type="ARBA" id="ARBA00023004"/>
    </source>
</evidence>
<dbReference type="AlphaFoldDB" id="A0A1G4K4L3"/>
<name>A0A1G4K4L3_9SACH</name>
<keyword evidence="9" id="KW-0904">Protein phosphatase</keyword>
<dbReference type="EC" id="3.1.3.16" evidence="13"/>
<keyword evidence="5" id="KW-0479">Metal-binding</keyword>
<evidence type="ECO:0000256" key="5">
    <source>
        <dbReference type="ARBA" id="ARBA00022723"/>
    </source>
</evidence>
<comment type="cofactor">
    <cofactor evidence="1">
        <name>Zn(2+)</name>
        <dbReference type="ChEBI" id="CHEBI:29105"/>
    </cofactor>
</comment>
<comment type="cofactor">
    <cofactor evidence="2">
        <name>Fe(3+)</name>
        <dbReference type="ChEBI" id="CHEBI:29034"/>
    </cofactor>
</comment>
<feature type="region of interest" description="Disordered" evidence="14">
    <location>
        <begin position="1"/>
        <end position="41"/>
    </location>
</feature>
<evidence type="ECO:0000256" key="13">
    <source>
        <dbReference type="RuleBase" id="RU004273"/>
    </source>
</evidence>
<dbReference type="Proteomes" id="UP000190274">
    <property type="component" value="Chromosome H"/>
</dbReference>
<evidence type="ECO:0000313" key="16">
    <source>
        <dbReference type="EMBL" id="SCU98617.1"/>
    </source>
</evidence>
<evidence type="ECO:0000256" key="6">
    <source>
        <dbReference type="ARBA" id="ARBA00022801"/>
    </source>
</evidence>
<evidence type="ECO:0000256" key="11">
    <source>
        <dbReference type="ARBA" id="ARBA00047761"/>
    </source>
</evidence>
<dbReference type="InterPro" id="IPR029052">
    <property type="entry name" value="Metallo-depent_PP-like"/>
</dbReference>
<dbReference type="GO" id="GO:0046872">
    <property type="term" value="F:metal ion binding"/>
    <property type="evidence" value="ECO:0007669"/>
    <property type="project" value="UniProtKB-KW"/>
</dbReference>
<gene>
    <name evidence="16" type="ORF">LADA_0H14290G</name>
</gene>
<comment type="similarity">
    <text evidence="3">Belongs to the PPP phosphatase family. PP-2B subfamily.</text>
</comment>
<accession>A0A1G4K4L3</accession>
<dbReference type="SUPFAM" id="SSF56300">
    <property type="entry name" value="Metallo-dependent phosphatases"/>
    <property type="match status" value="1"/>
</dbReference>
<reference evidence="16 17" key="1">
    <citation type="submission" date="2016-03" db="EMBL/GenBank/DDBJ databases">
        <authorList>
            <person name="Devillers H."/>
        </authorList>
    </citation>
    <scope>NUCLEOTIDE SEQUENCE [LARGE SCALE GENOMIC DNA]</scope>
    <source>
        <strain evidence="16">CBS 10888</strain>
    </source>
</reference>
<dbReference type="EMBL" id="LT598461">
    <property type="protein sequence ID" value="SCU98617.1"/>
    <property type="molecule type" value="Genomic_DNA"/>
</dbReference>
<evidence type="ECO:0000256" key="14">
    <source>
        <dbReference type="SAM" id="MobiDB-lite"/>
    </source>
</evidence>
<proteinExistence type="inferred from homology"/>
<dbReference type="CDD" id="cd07416">
    <property type="entry name" value="MPP_PP2B"/>
    <property type="match status" value="1"/>
</dbReference>
<dbReference type="PANTHER" id="PTHR45673">
    <property type="entry name" value="SERINE/THREONINE-PROTEIN PHOSPHATASE 2B CATALYTIC SUBUNIT 1-RELATED"/>
    <property type="match status" value="1"/>
</dbReference>
<keyword evidence="6 13" id="KW-0378">Hydrolase</keyword>
<sequence>MSNPNSKAQENTKKINAALKIIQSKPAETEGPPTSSAPSDLTMYTLENGTRVSTKERVCSSVRPVALGLPSDQELFSESGVPNHAFLKDHFKREGRLSESQVLKILRMGTECLSKEPNLLHVPAPVTVCGDIHGQYYDLLKLFEVGGDPETTPYLFLGDYVDRGSFSIECLLYLYSLKLSYNDHFWLLRGNHECKHLTSYFTFKSECLHKYSLNVYEACCRSFNALPLAAVMNNQYFCVHGGISPELNTLEDIDKLNRFREIPSRGLMCDLMWADPTENYDENADDLSAGTFMPNSIRGCSFAFTYHAACDFLQRTGLLSIIRAHEAQDAGYRMYRNTKTLGFPSLLTLFSAPNYLDTYKNKAAVLKFSNNVMNIRQFNMSPHPYWLPNFMDVFTWSLPFVGEKVTEMLVSILNICTDEELEEDTILVNEGVELPKQNVLKKNMDSSPGPPPEINSTILNDEAKRKALRNKILAIAKVSRMYSILRDESEKVEYLKTINAGTLPRGALAHGTEGLDEALTAFEKARREDIVNERLPPRLEEVGKRRHAYFEKMVKGSGDSKLKK</sequence>
<evidence type="ECO:0000256" key="4">
    <source>
        <dbReference type="ARBA" id="ARBA00011112"/>
    </source>
</evidence>